<gene>
    <name evidence="7" type="ORF">NK125_04530</name>
</gene>
<keyword evidence="8" id="KW-1185">Reference proteome</keyword>
<feature type="transmembrane region" description="Helical" evidence="6">
    <location>
        <begin position="473"/>
        <end position="499"/>
    </location>
</feature>
<feature type="transmembrane region" description="Helical" evidence="6">
    <location>
        <begin position="53"/>
        <end position="71"/>
    </location>
</feature>
<organism evidence="7 8">
    <name type="scientific">Aequitasia blattaphilus</name>
    <dbReference type="NCBI Taxonomy" id="2949332"/>
    <lineage>
        <taxon>Bacteria</taxon>
        <taxon>Bacillati</taxon>
        <taxon>Bacillota</taxon>
        <taxon>Clostridia</taxon>
        <taxon>Lachnospirales</taxon>
        <taxon>Lachnospiraceae</taxon>
        <taxon>Aequitasia</taxon>
    </lineage>
</organism>
<feature type="transmembrane region" description="Helical" evidence="6">
    <location>
        <begin position="249"/>
        <end position="267"/>
    </location>
</feature>
<feature type="transmembrane region" description="Helical" evidence="6">
    <location>
        <begin position="91"/>
        <end position="116"/>
    </location>
</feature>
<accession>A0ABT1E765</accession>
<dbReference type="RefSeq" id="WP_262065464.1">
    <property type="nucleotide sequence ID" value="NZ_JAMXOD010000004.1"/>
</dbReference>
<protein>
    <submittedName>
        <fullName evidence="7">Polysaccharide biosynthesis protein</fullName>
    </submittedName>
</protein>
<dbReference type="PIRSF" id="PIRSF038958">
    <property type="entry name" value="PG_synth_SpoVB"/>
    <property type="match status" value="1"/>
</dbReference>
<dbReference type="InterPro" id="IPR050833">
    <property type="entry name" value="Poly_Biosynth_Transport"/>
</dbReference>
<evidence type="ECO:0000313" key="7">
    <source>
        <dbReference type="EMBL" id="MCP1101680.1"/>
    </source>
</evidence>
<evidence type="ECO:0000256" key="3">
    <source>
        <dbReference type="ARBA" id="ARBA00022692"/>
    </source>
</evidence>
<reference evidence="7 8" key="1">
    <citation type="journal article" date="2022" name="Genome Biol. Evol.">
        <title>Host diet, physiology and behaviors set the stage for Lachnospiraceae cladogenesis.</title>
        <authorList>
            <person name="Vera-Ponce De Leon A."/>
            <person name="Schneider M."/>
            <person name="Jahnes B.C."/>
            <person name="Sadowski V."/>
            <person name="Camuy-Velez L.A."/>
            <person name="Duan J."/>
            <person name="Sabree Z.L."/>
        </authorList>
    </citation>
    <scope>NUCLEOTIDE SEQUENCE [LARGE SCALE GENOMIC DNA]</scope>
    <source>
        <strain evidence="7 8">PAL113</strain>
    </source>
</reference>
<feature type="transmembrane region" description="Helical" evidence="6">
    <location>
        <begin position="442"/>
        <end position="461"/>
    </location>
</feature>
<evidence type="ECO:0000256" key="4">
    <source>
        <dbReference type="ARBA" id="ARBA00022989"/>
    </source>
</evidence>
<feature type="transmembrane region" description="Helical" evidence="6">
    <location>
        <begin position="383"/>
        <end position="405"/>
    </location>
</feature>
<dbReference type="Proteomes" id="UP001523566">
    <property type="component" value="Unassembled WGS sequence"/>
</dbReference>
<feature type="transmembrane region" description="Helical" evidence="6">
    <location>
        <begin position="348"/>
        <end position="368"/>
    </location>
</feature>
<evidence type="ECO:0000256" key="2">
    <source>
        <dbReference type="ARBA" id="ARBA00022475"/>
    </source>
</evidence>
<evidence type="ECO:0000256" key="1">
    <source>
        <dbReference type="ARBA" id="ARBA00004651"/>
    </source>
</evidence>
<name>A0ABT1E765_9FIRM</name>
<evidence type="ECO:0000256" key="5">
    <source>
        <dbReference type="ARBA" id="ARBA00023136"/>
    </source>
</evidence>
<evidence type="ECO:0000313" key="8">
    <source>
        <dbReference type="Proteomes" id="UP001523566"/>
    </source>
</evidence>
<feature type="transmembrane region" description="Helical" evidence="6">
    <location>
        <begin position="417"/>
        <end position="436"/>
    </location>
</feature>
<dbReference type="Pfam" id="PF01943">
    <property type="entry name" value="Polysacc_synt"/>
    <property type="match status" value="1"/>
</dbReference>
<dbReference type="PANTHER" id="PTHR30250">
    <property type="entry name" value="PST FAMILY PREDICTED COLANIC ACID TRANSPORTER"/>
    <property type="match status" value="1"/>
</dbReference>
<dbReference type="PANTHER" id="PTHR30250:SF21">
    <property type="entry name" value="LIPID II FLIPPASE MURJ"/>
    <property type="match status" value="1"/>
</dbReference>
<keyword evidence="5 6" id="KW-0472">Membrane</keyword>
<feature type="transmembrane region" description="Helical" evidence="6">
    <location>
        <begin position="208"/>
        <end position="228"/>
    </location>
</feature>
<keyword evidence="4 6" id="KW-1133">Transmembrane helix</keyword>
<dbReference type="InterPro" id="IPR002797">
    <property type="entry name" value="Polysacc_synth"/>
</dbReference>
<keyword evidence="3 6" id="KW-0812">Transmembrane</keyword>
<feature type="transmembrane region" description="Helical" evidence="6">
    <location>
        <begin position="304"/>
        <end position="327"/>
    </location>
</feature>
<dbReference type="InterPro" id="IPR024923">
    <property type="entry name" value="PG_synth_SpoVB"/>
</dbReference>
<dbReference type="EMBL" id="JAMZFW010000004">
    <property type="protein sequence ID" value="MCP1101680.1"/>
    <property type="molecule type" value="Genomic_DNA"/>
</dbReference>
<dbReference type="CDD" id="cd13124">
    <property type="entry name" value="MATE_SpoVB_like"/>
    <property type="match status" value="1"/>
</dbReference>
<feature type="transmembrane region" description="Helical" evidence="6">
    <location>
        <begin position="168"/>
        <end position="188"/>
    </location>
</feature>
<sequence length="551" mass="59511">MSNTNKSKGNNFLLQGSILAIAGIITKIIGLVYRVPLNNIIGPEGMGYYSVAYGIYVVALTLTSYSLPLAVSKLVSARVAKRQYKNAYKVFLGALFFALVVGGLTTLFLFFGAGFLSSYVMNMAMAAYSLRVLAPCIVIVALLGVIRGFFQGMGSMVPTAISQVIEQIVNAVVSISGAYLLFKAGTALGKEQNNPSLAYAYGATGGTLGTVMGAFFALVFMALIFFSYKKYYKRKMQKDVTKKTESYKSLFIALILTITPVILSSAINSISDILDVAIYNGVMAAQGVPKREFAKILGEFSGKYVTITLVPLSVSMAVSSSFIPSLVAAMQEGKKKPVFQKIDASIRFNMMIAIPSAVGLFVLARPILDLLFTSDNTLAGSMLHLGAVSVIFFCLGNITTSILIGLDEMLLPVKNSVIALIIYIASLCLMLIVFKWGIYSVIWGRIIFSLALSIFNSRSIKHCIGYVQELKRAVIIPGIASLIMGVVTFLIHLVIELFIPGKLATLIACLVAVSTYSISLVLLGGITQEEMNAMPKGRTLVKIAKKLHLYR</sequence>
<evidence type="ECO:0000256" key="6">
    <source>
        <dbReference type="SAM" id="Phobius"/>
    </source>
</evidence>
<comment type="caution">
    <text evidence="7">The sequence shown here is derived from an EMBL/GenBank/DDBJ whole genome shotgun (WGS) entry which is preliminary data.</text>
</comment>
<comment type="subcellular location">
    <subcellularLocation>
        <location evidence="1">Cell membrane</location>
        <topology evidence="1">Multi-pass membrane protein</topology>
    </subcellularLocation>
</comment>
<feature type="transmembrane region" description="Helical" evidence="6">
    <location>
        <begin position="12"/>
        <end position="33"/>
    </location>
</feature>
<feature type="transmembrane region" description="Helical" evidence="6">
    <location>
        <begin position="505"/>
        <end position="526"/>
    </location>
</feature>
<feature type="transmembrane region" description="Helical" evidence="6">
    <location>
        <begin position="128"/>
        <end position="147"/>
    </location>
</feature>
<keyword evidence="2" id="KW-1003">Cell membrane</keyword>
<proteinExistence type="predicted"/>